<feature type="signal peptide" evidence="5">
    <location>
        <begin position="1"/>
        <end position="23"/>
    </location>
</feature>
<dbReference type="InterPro" id="IPR036328">
    <property type="entry name" value="MliC_sf"/>
</dbReference>
<feature type="domain" description="C-type lysozyme inhibitor" evidence="6">
    <location>
        <begin position="35"/>
        <end position="99"/>
    </location>
</feature>
<dbReference type="InterPro" id="IPR018660">
    <property type="entry name" value="MliC"/>
</dbReference>
<evidence type="ECO:0000256" key="1">
    <source>
        <dbReference type="ARBA" id="ARBA00022729"/>
    </source>
</evidence>
<accession>A0A3G8M212</accession>
<dbReference type="Pfam" id="PF09864">
    <property type="entry name" value="MliC"/>
    <property type="match status" value="1"/>
</dbReference>
<dbReference type="SUPFAM" id="SSF141488">
    <property type="entry name" value="YdhA-like"/>
    <property type="match status" value="1"/>
</dbReference>
<evidence type="ECO:0000256" key="4">
    <source>
        <dbReference type="ARBA" id="ARBA00023288"/>
    </source>
</evidence>
<dbReference type="RefSeq" id="WP_124737849.1">
    <property type="nucleotide sequence ID" value="NZ_CP034086.1"/>
</dbReference>
<keyword evidence="1 5" id="KW-0732">Signal</keyword>
<evidence type="ECO:0000256" key="2">
    <source>
        <dbReference type="ARBA" id="ARBA00023136"/>
    </source>
</evidence>
<dbReference type="EMBL" id="CP034086">
    <property type="protein sequence ID" value="AZG76009.1"/>
    <property type="molecule type" value="Genomic_DNA"/>
</dbReference>
<keyword evidence="2" id="KW-0472">Membrane</keyword>
<feature type="chain" id="PRO_5018219033" description="C-type lysozyme inhibitor domain-containing protein" evidence="5">
    <location>
        <begin position="24"/>
        <end position="106"/>
    </location>
</feature>
<evidence type="ECO:0000313" key="8">
    <source>
        <dbReference type="Proteomes" id="UP000273982"/>
    </source>
</evidence>
<proteinExistence type="predicted"/>
<name>A0A3G8M212_9HYPH</name>
<reference evidence="7 8" key="1">
    <citation type="submission" date="2018-11" db="EMBL/GenBank/DDBJ databases">
        <title>Genome squencing of methanotrophic bacteria isolated from alkaline groundwater in Korea.</title>
        <authorList>
            <person name="Nguyen L.N."/>
        </authorList>
    </citation>
    <scope>NUCLEOTIDE SEQUENCE [LARGE SCALE GENOMIC DNA]</scope>
    <source>
        <strain evidence="7 8">GW6</strain>
    </source>
</reference>
<sequence>MNRSLVIVAAVLAAAAPLSSAHAKTTMRGPFVFTCSGDPNAALSVTFLGANANRAKLVFKGETVMAKQAMAASGARYVAKNIEFWNKGDDAMVEWRGEKLNCTTHN</sequence>
<keyword evidence="3" id="KW-0564">Palmitate</keyword>
<dbReference type="Proteomes" id="UP000273982">
    <property type="component" value="Chromosome"/>
</dbReference>
<keyword evidence="4" id="KW-0449">Lipoprotein</keyword>
<evidence type="ECO:0000256" key="3">
    <source>
        <dbReference type="ARBA" id="ARBA00023139"/>
    </source>
</evidence>
<evidence type="ECO:0000313" key="7">
    <source>
        <dbReference type="EMBL" id="AZG76009.1"/>
    </source>
</evidence>
<protein>
    <recommendedName>
        <fullName evidence="6">C-type lysozyme inhibitor domain-containing protein</fullName>
    </recommendedName>
</protein>
<gene>
    <name evidence="7" type="ORF">EHO51_04265</name>
</gene>
<evidence type="ECO:0000256" key="5">
    <source>
        <dbReference type="SAM" id="SignalP"/>
    </source>
</evidence>
<dbReference type="KEGG" id="mros:EHO51_04265"/>
<dbReference type="Gene3D" id="2.40.128.200">
    <property type="match status" value="1"/>
</dbReference>
<evidence type="ECO:0000259" key="6">
    <source>
        <dbReference type="Pfam" id="PF09864"/>
    </source>
</evidence>
<organism evidence="7 8">
    <name type="scientific">Methylocystis rosea</name>
    <dbReference type="NCBI Taxonomy" id="173366"/>
    <lineage>
        <taxon>Bacteria</taxon>
        <taxon>Pseudomonadati</taxon>
        <taxon>Pseudomonadota</taxon>
        <taxon>Alphaproteobacteria</taxon>
        <taxon>Hyphomicrobiales</taxon>
        <taxon>Methylocystaceae</taxon>
        <taxon>Methylocystis</taxon>
    </lineage>
</organism>
<dbReference type="AlphaFoldDB" id="A0A3G8M212"/>